<keyword evidence="4" id="KW-0804">Transcription</keyword>
<dbReference type="PANTHER" id="PTHR30537">
    <property type="entry name" value="HTH-TYPE TRANSCRIPTIONAL REGULATOR"/>
    <property type="match status" value="1"/>
</dbReference>
<keyword evidence="3" id="KW-0238">DNA-binding</keyword>
<keyword evidence="7" id="KW-1185">Reference proteome</keyword>
<dbReference type="InterPro" id="IPR036388">
    <property type="entry name" value="WH-like_DNA-bd_sf"/>
</dbReference>
<dbReference type="InterPro" id="IPR005119">
    <property type="entry name" value="LysR_subst-bd"/>
</dbReference>
<comment type="caution">
    <text evidence="6">The sequence shown here is derived from an EMBL/GenBank/DDBJ whole genome shotgun (WGS) entry which is preliminary data.</text>
</comment>
<dbReference type="EMBL" id="JARXRN010000025">
    <property type="protein sequence ID" value="MDH5830764.1"/>
    <property type="molecule type" value="Genomic_DNA"/>
</dbReference>
<dbReference type="CDD" id="cd08432">
    <property type="entry name" value="PBP2_GcdR_TrpI_HvrB_AmpR_like"/>
    <property type="match status" value="1"/>
</dbReference>
<organism evidence="6 7">
    <name type="scientific">Luteimonas rhizosphaericola</name>
    <dbReference type="NCBI Taxonomy" id="3042024"/>
    <lineage>
        <taxon>Bacteria</taxon>
        <taxon>Pseudomonadati</taxon>
        <taxon>Pseudomonadota</taxon>
        <taxon>Gammaproteobacteria</taxon>
        <taxon>Lysobacterales</taxon>
        <taxon>Lysobacteraceae</taxon>
        <taxon>Luteimonas</taxon>
    </lineage>
</organism>
<evidence type="ECO:0000259" key="5">
    <source>
        <dbReference type="PROSITE" id="PS50931"/>
    </source>
</evidence>
<keyword evidence="2" id="KW-0805">Transcription regulation</keyword>
<dbReference type="Pfam" id="PF03466">
    <property type="entry name" value="LysR_substrate"/>
    <property type="match status" value="1"/>
</dbReference>
<protein>
    <submittedName>
        <fullName evidence="6">LysR substrate-binding domain-containing protein</fullName>
    </submittedName>
</protein>
<dbReference type="SUPFAM" id="SSF53850">
    <property type="entry name" value="Periplasmic binding protein-like II"/>
    <property type="match status" value="1"/>
</dbReference>
<dbReference type="Gene3D" id="1.10.10.10">
    <property type="entry name" value="Winged helix-like DNA-binding domain superfamily/Winged helix DNA-binding domain"/>
    <property type="match status" value="1"/>
</dbReference>
<dbReference type="PROSITE" id="PS50931">
    <property type="entry name" value="HTH_LYSR"/>
    <property type="match status" value="1"/>
</dbReference>
<dbReference type="InterPro" id="IPR000847">
    <property type="entry name" value="LysR_HTH_N"/>
</dbReference>
<accession>A0ABT6JJA7</accession>
<evidence type="ECO:0000256" key="2">
    <source>
        <dbReference type="ARBA" id="ARBA00023015"/>
    </source>
</evidence>
<dbReference type="PRINTS" id="PR00039">
    <property type="entry name" value="HTHLYSR"/>
</dbReference>
<evidence type="ECO:0000256" key="1">
    <source>
        <dbReference type="ARBA" id="ARBA00009437"/>
    </source>
</evidence>
<sequence length="299" mass="32707">MSRPPLHALQGFVAAVRHGNLTRAAESMHLTVSALSHQMRALEQRLGYPLLVRGARGVTATPDGERLLERIGPHLDAIAEALHPFAAPRGNVLSVSALPSMASAWLVPRLSGFLAAHPTIEINLQSTEAVADFVRDPEIDAALRVGRGEWPGTIAEHLFDEWLVPMANPALVERMGGVDAAPLSQWPLVGDPDGQWKRWFELVGQPPPARYVAMLDDTEAHHRAALGGVGVALGRLTRARLLLESGQLVALSRQRLRTAAGHWLVYPERSRSHGSFQVFREWLHAQAREHARHVAADEA</sequence>
<dbReference type="Pfam" id="PF00126">
    <property type="entry name" value="HTH_1"/>
    <property type="match status" value="1"/>
</dbReference>
<evidence type="ECO:0000313" key="7">
    <source>
        <dbReference type="Proteomes" id="UP001156831"/>
    </source>
</evidence>
<dbReference type="InterPro" id="IPR036390">
    <property type="entry name" value="WH_DNA-bd_sf"/>
</dbReference>
<gene>
    <name evidence="6" type="ORF">QFW80_09600</name>
</gene>
<dbReference type="Gene3D" id="3.40.190.10">
    <property type="entry name" value="Periplasmic binding protein-like II"/>
    <property type="match status" value="2"/>
</dbReference>
<comment type="similarity">
    <text evidence="1">Belongs to the LysR transcriptional regulatory family.</text>
</comment>
<dbReference type="Proteomes" id="UP001156831">
    <property type="component" value="Unassembled WGS sequence"/>
</dbReference>
<dbReference type="PANTHER" id="PTHR30537:SF79">
    <property type="entry name" value="TRANSCRIPTIONAL REGULATOR-RELATED"/>
    <property type="match status" value="1"/>
</dbReference>
<feature type="domain" description="HTH lysR-type" evidence="5">
    <location>
        <begin position="4"/>
        <end position="61"/>
    </location>
</feature>
<evidence type="ECO:0000256" key="4">
    <source>
        <dbReference type="ARBA" id="ARBA00023163"/>
    </source>
</evidence>
<reference evidence="6 7" key="1">
    <citation type="submission" date="2023-04" db="EMBL/GenBank/DDBJ databases">
        <title>Luteimonas sp. M1R5S18.</title>
        <authorList>
            <person name="Sun J.-Q."/>
        </authorList>
    </citation>
    <scope>NUCLEOTIDE SEQUENCE [LARGE SCALE GENOMIC DNA]</scope>
    <source>
        <strain evidence="6 7">M1R5S18</strain>
    </source>
</reference>
<dbReference type="InterPro" id="IPR058163">
    <property type="entry name" value="LysR-type_TF_proteobact-type"/>
</dbReference>
<dbReference type="SUPFAM" id="SSF46785">
    <property type="entry name" value="Winged helix' DNA-binding domain"/>
    <property type="match status" value="1"/>
</dbReference>
<name>A0ABT6JJA7_9GAMM</name>
<proteinExistence type="inferred from homology"/>
<dbReference type="RefSeq" id="WP_280601601.1">
    <property type="nucleotide sequence ID" value="NZ_JARXRN010000025.1"/>
</dbReference>
<evidence type="ECO:0000313" key="6">
    <source>
        <dbReference type="EMBL" id="MDH5830764.1"/>
    </source>
</evidence>
<evidence type="ECO:0000256" key="3">
    <source>
        <dbReference type="ARBA" id="ARBA00023125"/>
    </source>
</evidence>